<keyword evidence="2" id="KW-1185">Reference proteome</keyword>
<gene>
    <name evidence="1" type="ORF">L7E55_07040</name>
</gene>
<name>A0A9X4H260_9FIRM</name>
<dbReference type="Proteomes" id="UP001154312">
    <property type="component" value="Unassembled WGS sequence"/>
</dbReference>
<evidence type="ECO:0000313" key="2">
    <source>
        <dbReference type="Proteomes" id="UP001154312"/>
    </source>
</evidence>
<dbReference type="AlphaFoldDB" id="A0A9X4H260"/>
<proteinExistence type="predicted"/>
<reference evidence="1" key="1">
    <citation type="submission" date="2022-02" db="EMBL/GenBank/DDBJ databases">
        <authorList>
            <person name="Leng L."/>
        </authorList>
    </citation>
    <scope>NUCLEOTIDE SEQUENCE</scope>
    <source>
        <strain evidence="1">JI</strain>
    </source>
</reference>
<protein>
    <submittedName>
        <fullName evidence="1">Uncharacterized protein</fullName>
    </submittedName>
</protein>
<comment type="caution">
    <text evidence="1">The sequence shown here is derived from an EMBL/GenBank/DDBJ whole genome shotgun (WGS) entry which is preliminary data.</text>
</comment>
<evidence type="ECO:0000313" key="1">
    <source>
        <dbReference type="EMBL" id="MDF9408116.1"/>
    </source>
</evidence>
<dbReference type="RefSeq" id="WP_277443405.1">
    <property type="nucleotide sequence ID" value="NZ_JAKOAV010000010.1"/>
</dbReference>
<dbReference type="EMBL" id="JAKOAV010000010">
    <property type="protein sequence ID" value="MDF9408116.1"/>
    <property type="molecule type" value="Genomic_DNA"/>
</dbReference>
<accession>A0A9X4H260</accession>
<organism evidence="1 2">
    <name type="scientific">Pelotomaculum isophthalicicum JI</name>
    <dbReference type="NCBI Taxonomy" id="947010"/>
    <lineage>
        <taxon>Bacteria</taxon>
        <taxon>Bacillati</taxon>
        <taxon>Bacillota</taxon>
        <taxon>Clostridia</taxon>
        <taxon>Eubacteriales</taxon>
        <taxon>Desulfotomaculaceae</taxon>
        <taxon>Pelotomaculum</taxon>
    </lineage>
</organism>
<sequence length="322" mass="37775">MNIKKHFTISFLIIALILTSFCLVTRANKRIENKSENINFKILDENGTSSMFMKTIQSKITFYLKITPDIKKPYPELFTIFMNGKQIECLWDNNTEYTSLYYTTINPNEDRLIEITINNIPKGLNTLQFGTVYLPNKIDFQEEELFDEKYSLDLTPFTIVRNDNINNNYDINWSEESIFNNYNKPSFIDKNMPVGISGILSFSNNDLTSDLISNVNEYKEIYYYWQNTDEKIRKVRYSLLIDWEQVPWPTGEMFIDVSVNPGDIFYKDLLLSEIVKNKNCQLSIVAFIDPDKSFWYFNNNELKANHYGALSYATLRNIILSS</sequence>